<keyword evidence="1" id="KW-0436">Ligase</keyword>
<evidence type="ECO:0000259" key="5">
    <source>
        <dbReference type="PROSITE" id="PS50975"/>
    </source>
</evidence>
<feature type="domain" description="ATP-grasp" evidence="5">
    <location>
        <begin position="121"/>
        <end position="323"/>
    </location>
</feature>
<dbReference type="PROSITE" id="PS50975">
    <property type="entry name" value="ATP_GRASP"/>
    <property type="match status" value="1"/>
</dbReference>
<organism evidence="6 7">
    <name type="scientific">Streptomyces cremeus</name>
    <dbReference type="NCBI Taxonomy" id="66881"/>
    <lineage>
        <taxon>Bacteria</taxon>
        <taxon>Bacillati</taxon>
        <taxon>Actinomycetota</taxon>
        <taxon>Actinomycetes</taxon>
        <taxon>Kitasatosporales</taxon>
        <taxon>Streptomycetaceae</taxon>
        <taxon>Streptomyces</taxon>
    </lineage>
</organism>
<comment type="caution">
    <text evidence="6">The sequence shown here is derived from an EMBL/GenBank/DDBJ whole genome shotgun (WGS) entry which is preliminary data.</text>
</comment>
<dbReference type="Gene3D" id="3.30.1490.20">
    <property type="entry name" value="ATP-grasp fold, A domain"/>
    <property type="match status" value="1"/>
</dbReference>
<evidence type="ECO:0000256" key="4">
    <source>
        <dbReference type="PROSITE-ProRule" id="PRU00409"/>
    </source>
</evidence>
<dbReference type="EMBL" id="JBHMCR010000016">
    <property type="protein sequence ID" value="MFB9523069.1"/>
    <property type="molecule type" value="Genomic_DNA"/>
</dbReference>
<dbReference type="SUPFAM" id="SSF56059">
    <property type="entry name" value="Glutathione synthetase ATP-binding domain-like"/>
    <property type="match status" value="1"/>
</dbReference>
<dbReference type="RefSeq" id="WP_345219735.1">
    <property type="nucleotide sequence ID" value="NZ_BAAAXE010000002.1"/>
</dbReference>
<evidence type="ECO:0000313" key="7">
    <source>
        <dbReference type="Proteomes" id="UP001589718"/>
    </source>
</evidence>
<protein>
    <submittedName>
        <fullName evidence="6">Acetyl-CoA carboxylase biotin carboxylase subunit family protein</fullName>
    </submittedName>
</protein>
<reference evidence="6 7" key="1">
    <citation type="submission" date="2024-09" db="EMBL/GenBank/DDBJ databases">
        <authorList>
            <person name="Sun Q."/>
            <person name="Mori K."/>
        </authorList>
    </citation>
    <scope>NUCLEOTIDE SEQUENCE [LARGE SCALE GENOMIC DNA]</scope>
    <source>
        <strain evidence="6 7">JCM 4362</strain>
    </source>
</reference>
<keyword evidence="7" id="KW-1185">Reference proteome</keyword>
<proteinExistence type="predicted"/>
<evidence type="ECO:0000313" key="6">
    <source>
        <dbReference type="EMBL" id="MFB9523069.1"/>
    </source>
</evidence>
<keyword evidence="2 4" id="KW-0547">Nucleotide-binding</keyword>
<dbReference type="PANTHER" id="PTHR43585">
    <property type="entry name" value="FUMIPYRROLE BIOSYNTHESIS PROTEIN C"/>
    <property type="match status" value="1"/>
</dbReference>
<dbReference type="Pfam" id="PF13535">
    <property type="entry name" value="ATP-grasp_4"/>
    <property type="match status" value="1"/>
</dbReference>
<name>A0ABV5PIM7_STRCM</name>
<dbReference type="InterPro" id="IPR013815">
    <property type="entry name" value="ATP_grasp_subdomain_1"/>
</dbReference>
<dbReference type="Gene3D" id="3.30.470.20">
    <property type="entry name" value="ATP-grasp fold, B domain"/>
    <property type="match status" value="1"/>
</dbReference>
<keyword evidence="3 4" id="KW-0067">ATP-binding</keyword>
<evidence type="ECO:0000256" key="2">
    <source>
        <dbReference type="ARBA" id="ARBA00022741"/>
    </source>
</evidence>
<gene>
    <name evidence="6" type="ORF">ACFFTU_24285</name>
</gene>
<evidence type="ECO:0000256" key="3">
    <source>
        <dbReference type="ARBA" id="ARBA00022840"/>
    </source>
</evidence>
<dbReference type="Proteomes" id="UP001589718">
    <property type="component" value="Unassembled WGS sequence"/>
</dbReference>
<sequence>MSHLLFVETTGLGVQALAHAKRSGHTVTYLHCPLYDFTASPAQRREAIQLADHSAAFTDPLDGDSVHGALLASGADPESVDAVLSTLSYGAQAAADLAARIGARGTSPAGTLAARDKGECRRVLRERGVPSVGFHVVTDAAGALEAAEAIGYPVIVKPVLGIGKAVTSIAPDPAAVRAHFAVAAAERDGLTEGMARQLDERYLVEELVSGDLYSVEVAASGGRLVPLVCASRKVSRENPVLELGCTVPSGLTAPDEAALGRYAVDVCRALGLDLGVFHVEVMHTPSGFRLIEVNPRLTGGSLPDTISSVAGVDVFALLVDLFLGGPLPDAPLPLRGSASHSFLAAPRKSTVPSPLPDDWFAPFLARLHSGHVRVGAGDVVPPMRTNFDSFGMLRALAPTPAEAEAACSAVKADIEDLFGFPLLAERTRTPAAVA</sequence>
<dbReference type="InterPro" id="IPR052032">
    <property type="entry name" value="ATP-dep_AA_Ligase"/>
</dbReference>
<dbReference type="InterPro" id="IPR011761">
    <property type="entry name" value="ATP-grasp"/>
</dbReference>
<dbReference type="PANTHER" id="PTHR43585:SF2">
    <property type="entry name" value="ATP-GRASP ENZYME FSQD"/>
    <property type="match status" value="1"/>
</dbReference>
<accession>A0ABV5PIM7</accession>
<evidence type="ECO:0000256" key="1">
    <source>
        <dbReference type="ARBA" id="ARBA00022598"/>
    </source>
</evidence>